<keyword evidence="2" id="KW-1185">Reference proteome</keyword>
<dbReference type="OrthoDB" id="2634326at2759"/>
<reference evidence="1 2" key="1">
    <citation type="journal article" date="2016" name="Mol. Biol. Evol.">
        <title>Comparative Genomics of Early-Diverging Mushroom-Forming Fungi Provides Insights into the Origins of Lignocellulose Decay Capabilities.</title>
        <authorList>
            <person name="Nagy L.G."/>
            <person name="Riley R."/>
            <person name="Tritt A."/>
            <person name="Adam C."/>
            <person name="Daum C."/>
            <person name="Floudas D."/>
            <person name="Sun H."/>
            <person name="Yadav J.S."/>
            <person name="Pangilinan J."/>
            <person name="Larsson K.H."/>
            <person name="Matsuura K."/>
            <person name="Barry K."/>
            <person name="Labutti K."/>
            <person name="Kuo R."/>
            <person name="Ohm R.A."/>
            <person name="Bhattacharya S.S."/>
            <person name="Shirouzu T."/>
            <person name="Yoshinaga Y."/>
            <person name="Martin F.M."/>
            <person name="Grigoriev I.V."/>
            <person name="Hibbett D.S."/>
        </authorList>
    </citation>
    <scope>NUCLEOTIDE SEQUENCE [LARGE SCALE GENOMIC DNA]</scope>
    <source>
        <strain evidence="1 2">CBS 109695</strain>
    </source>
</reference>
<proteinExistence type="predicted"/>
<dbReference type="Proteomes" id="UP000076532">
    <property type="component" value="Unassembled WGS sequence"/>
</dbReference>
<dbReference type="AlphaFoldDB" id="A0A166L2I6"/>
<evidence type="ECO:0000313" key="2">
    <source>
        <dbReference type="Proteomes" id="UP000076532"/>
    </source>
</evidence>
<organism evidence="1 2">
    <name type="scientific">Athelia psychrophila</name>
    <dbReference type="NCBI Taxonomy" id="1759441"/>
    <lineage>
        <taxon>Eukaryota</taxon>
        <taxon>Fungi</taxon>
        <taxon>Dikarya</taxon>
        <taxon>Basidiomycota</taxon>
        <taxon>Agaricomycotina</taxon>
        <taxon>Agaricomycetes</taxon>
        <taxon>Agaricomycetidae</taxon>
        <taxon>Atheliales</taxon>
        <taxon>Atheliaceae</taxon>
        <taxon>Athelia</taxon>
    </lineage>
</organism>
<accession>A0A166L2I6</accession>
<evidence type="ECO:0000313" key="1">
    <source>
        <dbReference type="EMBL" id="KZP22507.1"/>
    </source>
</evidence>
<gene>
    <name evidence="1" type="ORF">FIBSPDRAFT_952868</name>
</gene>
<dbReference type="EMBL" id="KV417539">
    <property type="protein sequence ID" value="KZP22507.1"/>
    <property type="molecule type" value="Genomic_DNA"/>
</dbReference>
<name>A0A166L2I6_9AGAM</name>
<protein>
    <submittedName>
        <fullName evidence="1">Uncharacterized protein</fullName>
    </submittedName>
</protein>
<sequence>MPTGDVALCMHEDGRYGQHDFMIFPQVYSVDYPHRILIRDRRSSRNRDIACVWWNPSPSDFQTLPNSVYSDLGRCSSPFFLQLDELGHLLKQRMAALSALTHGVPSIMLHKLAATMRHAMLLICFNTYTLRELVVGVAYAQRSYFDALALADYVEFGFYARLHTLPVMVQRPASHVLGASSVDASTVNRLQAAGVPAYLIVPHSEALVLGATTVIETQPNPPFIVDDHCEGGCIPIKPPVYTGIASSEMHRIMTLPLIYASLEHYFLGLDRHFNTVPLGVRGTVITSSLPASQCKATSKFRKTTTTSPAQRDKWTEIAGDYVPPTIYGWSDAFKLVDRSLRSAILAPKHFTGYRVPDPGMIIFSEIRRERNIFAWLVSRSANLRRLSITLESEDGVPVGVSNELWRVHIATDVAECDVRGSQHVDHPSTATFNGRAPAQQRRRAAESIFGRPPDKFNLQSATWRGHTIRWGTIFQHDALLVKEIMWDLHWSSFRFDLIALDLYLMKRRWASHRYECLDALSAVFGVYDAFIYEDGKVENSGIASSDAFERDRAYAAFASLMAPWPSPPNCSIPGSDRPSVERIAYRYCSTFAYNFGRPPVLPKYVPVADAYSGIIPYPAKHD</sequence>